<reference evidence="2 3" key="1">
    <citation type="submission" date="2021-06" db="EMBL/GenBank/DDBJ databases">
        <authorList>
            <person name="Palmer J.M."/>
        </authorList>
    </citation>
    <scope>NUCLEOTIDE SEQUENCE [LARGE SCALE GENOMIC DNA]</scope>
    <source>
        <strain evidence="2 3">XC_2019</strain>
        <tissue evidence="2">Muscle</tissue>
    </source>
</reference>
<dbReference type="Proteomes" id="UP001434883">
    <property type="component" value="Unassembled WGS sequence"/>
</dbReference>
<sequence length="164" mass="18471">MTSDSLCFFPKHPFIFYCVVPLLVSVVSLHRTTNPNSGYKLQTFLWWGLVAHLWVNSNRHLYVLLLEQENKPTPTSPCSCPLDDCSMTSMSFIPHWSALLSPLLKLSSCNQSVFCRIGLGPSKLSLRLKSVFVCFMASATADLLEPLRYPHIMSCIQLGNSKIF</sequence>
<comment type="caution">
    <text evidence="2">The sequence shown here is derived from an EMBL/GenBank/DDBJ whole genome shotgun (WGS) entry which is preliminary data.</text>
</comment>
<keyword evidence="1" id="KW-1133">Transmembrane helix</keyword>
<name>A0ABV0RUC4_9TELE</name>
<keyword evidence="1" id="KW-0812">Transmembrane</keyword>
<evidence type="ECO:0000313" key="3">
    <source>
        <dbReference type="Proteomes" id="UP001434883"/>
    </source>
</evidence>
<evidence type="ECO:0000256" key="1">
    <source>
        <dbReference type="SAM" id="Phobius"/>
    </source>
</evidence>
<organism evidence="2 3">
    <name type="scientific">Xenoophorus captivus</name>
    <dbReference type="NCBI Taxonomy" id="1517983"/>
    <lineage>
        <taxon>Eukaryota</taxon>
        <taxon>Metazoa</taxon>
        <taxon>Chordata</taxon>
        <taxon>Craniata</taxon>
        <taxon>Vertebrata</taxon>
        <taxon>Euteleostomi</taxon>
        <taxon>Actinopterygii</taxon>
        <taxon>Neopterygii</taxon>
        <taxon>Teleostei</taxon>
        <taxon>Neoteleostei</taxon>
        <taxon>Acanthomorphata</taxon>
        <taxon>Ovalentaria</taxon>
        <taxon>Atherinomorphae</taxon>
        <taxon>Cyprinodontiformes</taxon>
        <taxon>Goodeidae</taxon>
        <taxon>Xenoophorus</taxon>
    </lineage>
</organism>
<protein>
    <submittedName>
        <fullName evidence="2">Uncharacterized protein</fullName>
    </submittedName>
</protein>
<accession>A0ABV0RUC4</accession>
<keyword evidence="1" id="KW-0472">Membrane</keyword>
<evidence type="ECO:0000313" key="2">
    <source>
        <dbReference type="EMBL" id="MEQ2211847.1"/>
    </source>
</evidence>
<feature type="transmembrane region" description="Helical" evidence="1">
    <location>
        <begin position="12"/>
        <end position="30"/>
    </location>
</feature>
<proteinExistence type="predicted"/>
<gene>
    <name evidence="2" type="ORF">XENOCAPTIV_018380</name>
</gene>
<dbReference type="EMBL" id="JAHRIN010059201">
    <property type="protein sequence ID" value="MEQ2211847.1"/>
    <property type="molecule type" value="Genomic_DNA"/>
</dbReference>
<keyword evidence="3" id="KW-1185">Reference proteome</keyword>